<evidence type="ECO:0000256" key="3">
    <source>
        <dbReference type="ARBA" id="ARBA00022827"/>
    </source>
</evidence>
<evidence type="ECO:0000256" key="2">
    <source>
        <dbReference type="ARBA" id="ARBA00022630"/>
    </source>
</evidence>
<protein>
    <submittedName>
        <fullName evidence="8">FAD_binding_2 domain-containing protein</fullName>
    </submittedName>
</protein>
<dbReference type="OrthoDB" id="71672at2759"/>
<dbReference type="InterPro" id="IPR027477">
    <property type="entry name" value="Succ_DH/fumarate_Rdtase_cat_sf"/>
</dbReference>
<proteinExistence type="predicted"/>
<gene>
    <name evidence="8" type="ORF">Mgra_00001799</name>
</gene>
<dbReference type="PANTHER" id="PTHR43400">
    <property type="entry name" value="FUMARATE REDUCTASE"/>
    <property type="match status" value="1"/>
</dbReference>
<accession>A0A8S9ZYK9</accession>
<dbReference type="InterPro" id="IPR036188">
    <property type="entry name" value="FAD/NAD-bd_sf"/>
</dbReference>
<dbReference type="SUPFAM" id="SSF51905">
    <property type="entry name" value="FAD/NAD(P)-binding domain"/>
    <property type="match status" value="1"/>
</dbReference>
<dbReference type="InterPro" id="IPR003953">
    <property type="entry name" value="FAD-dep_OxRdtase_2_FAD-bd"/>
</dbReference>
<keyword evidence="4" id="KW-0560">Oxidoreductase</keyword>
<dbReference type="EMBL" id="JABEBT010000010">
    <property type="protein sequence ID" value="KAF7638717.1"/>
    <property type="molecule type" value="Genomic_DNA"/>
</dbReference>
<evidence type="ECO:0000259" key="7">
    <source>
        <dbReference type="Pfam" id="PF00890"/>
    </source>
</evidence>
<dbReference type="Gene3D" id="3.50.50.60">
    <property type="entry name" value="FAD/NAD(P)-binding domain"/>
    <property type="match status" value="1"/>
</dbReference>
<feature type="compositionally biased region" description="Low complexity" evidence="5">
    <location>
        <begin position="292"/>
        <end position="305"/>
    </location>
</feature>
<keyword evidence="6" id="KW-0812">Transmembrane</keyword>
<evidence type="ECO:0000313" key="8">
    <source>
        <dbReference type="EMBL" id="KAF7638717.1"/>
    </source>
</evidence>
<feature type="domain" description="FAD-dependent oxidoreductase 2 FAD-binding" evidence="7">
    <location>
        <begin position="598"/>
        <end position="690"/>
    </location>
</feature>
<dbReference type="AlphaFoldDB" id="A0A8S9ZYK9"/>
<feature type="domain" description="FAD-dependent oxidoreductase 2 FAD-binding" evidence="7">
    <location>
        <begin position="730"/>
        <end position="1015"/>
    </location>
</feature>
<dbReference type="Pfam" id="PF00890">
    <property type="entry name" value="FAD_binding_2"/>
    <property type="match status" value="2"/>
</dbReference>
<dbReference type="Proteomes" id="UP000605970">
    <property type="component" value="Unassembled WGS sequence"/>
</dbReference>
<feature type="region of interest" description="Disordered" evidence="5">
    <location>
        <begin position="1"/>
        <end position="20"/>
    </location>
</feature>
<keyword evidence="9" id="KW-1185">Reference proteome</keyword>
<dbReference type="SUPFAM" id="SSF56425">
    <property type="entry name" value="Succinate dehydrogenase/fumarate reductase flavoprotein, catalytic domain"/>
    <property type="match status" value="1"/>
</dbReference>
<feature type="transmembrane region" description="Helical" evidence="6">
    <location>
        <begin position="528"/>
        <end position="547"/>
    </location>
</feature>
<keyword evidence="6" id="KW-1133">Transmembrane helix</keyword>
<name>A0A8S9ZYK9_9BILA</name>
<comment type="cofactor">
    <cofactor evidence="1">
        <name>FAD</name>
        <dbReference type="ChEBI" id="CHEBI:57692"/>
    </cofactor>
</comment>
<keyword evidence="6" id="KW-0472">Membrane</keyword>
<evidence type="ECO:0000256" key="5">
    <source>
        <dbReference type="SAM" id="MobiDB-lite"/>
    </source>
</evidence>
<evidence type="ECO:0000256" key="6">
    <source>
        <dbReference type="SAM" id="Phobius"/>
    </source>
</evidence>
<dbReference type="InterPro" id="IPR050315">
    <property type="entry name" value="FAD-oxidoreductase_2"/>
</dbReference>
<feature type="region of interest" description="Disordered" evidence="5">
    <location>
        <begin position="283"/>
        <end position="317"/>
    </location>
</feature>
<evidence type="ECO:0000313" key="9">
    <source>
        <dbReference type="Proteomes" id="UP000605970"/>
    </source>
</evidence>
<keyword evidence="3" id="KW-0274">FAD</keyword>
<dbReference type="PANTHER" id="PTHR43400:SF7">
    <property type="entry name" value="FAD-DEPENDENT OXIDOREDUCTASE 2 FAD BINDING DOMAIN-CONTAINING PROTEIN"/>
    <property type="match status" value="1"/>
</dbReference>
<keyword evidence="2" id="KW-0285">Flavoprotein</keyword>
<reference evidence="8" key="1">
    <citation type="journal article" date="2020" name="Ecol. Evol.">
        <title>Genome structure and content of the rice root-knot nematode (Meloidogyne graminicola).</title>
        <authorList>
            <person name="Phan N.T."/>
            <person name="Danchin E.G.J."/>
            <person name="Klopp C."/>
            <person name="Perfus-Barbeoch L."/>
            <person name="Kozlowski D.K."/>
            <person name="Koutsovoulos G.D."/>
            <person name="Lopez-Roques C."/>
            <person name="Bouchez O."/>
            <person name="Zahm M."/>
            <person name="Besnard G."/>
            <person name="Bellafiore S."/>
        </authorList>
    </citation>
    <scope>NUCLEOTIDE SEQUENCE</scope>
    <source>
        <strain evidence="8">VN-18</strain>
    </source>
</reference>
<sequence length="1062" mass="115327">MMPTVTDSKSKCNDELSNDDIPLEGNKIKSSIDCNLSAPTSLLGRTLSASAIDYRSAWRTKKKTHLDGARNFQENAIFSSSVGSVDKQSLKRKLSNTSVGTSGDVPEISIESENTRFLPLSTAVNQEGFVTPFQLKKISRPNSPATIANSRASILTRGRVASIRRESDCSTENEAAHEKMIKSSQQVSLGFEDFCLDDKLFEERKRTKSLTEPISVFTNAFLPQSSSPSPTRTGVDTMQKQCYSPSTQQVVRANISYSPIPSPTMPASPYNRMRSMSPIAVRQVSKRRYTASSGNGIGNQSSGSGLDSDNENSSITLSNPKRRCTALLRSVIGSSASPLVRESTSNINLLHYQQQQLERLTNNFDRDSKPVSVTPLSFSSNSSVLPNLGIKKPNSTESSPTMSRLLVDPQISIEWSNFFKLINILINTYFSFQSIESRENDDSSPVLCSSFCSGTGYDANSSTFSSRADTPHSEMLENSGAENEASTSLLLPSQSSCSFDCSSLNTITAIDTKIPPPPTSSSNLNATLNINLLIFRIFLSILVSIYIHKLIFMTLFLIKILFFLYIILFYEIFVITTQPQPLDPAIALGKAPKAHEPVVIVGGGLAGISAAIEALKAGARVVLVDKEANLGGNSAKASSGINGCGTTIQDKLGIIDSPALFYSDTFTAGDRENDPVLVDILVHDSASAVRLSSPKEGKPLPVGVAIIRALKSKLEEWQKPENFIDKEIPLKIKLNRRVLGLVTWNDFVTGVRILGDNGQIEEITGKAVILTTGGFSADRENEESSLLLEFAPTLKSFPTTNGKFATGDGVKMARAMGAGLVGMDKVQVHPTAFIDPKDPGAMTKFLAAEALRGKGAILNCVRQKSAGNMPIAWMLMNKESSENFGIPAFNFYFKIKGFFKELSNIKELAAEINCSEDQLILTINDYNNYAEKSISDKHFKDPFGKSVFPVKFKPNDTFYLARITTAIHYTMGGLQIDKNAFVFSEFLSKPFQGLLAAGEVTGGVHGANRLAGNSLLECVVFGRIAGKSAASIDYQSALLGKASRSGIGINAQLNDNEERQEL</sequence>
<dbReference type="GO" id="GO:0016491">
    <property type="term" value="F:oxidoreductase activity"/>
    <property type="evidence" value="ECO:0007669"/>
    <property type="project" value="UniProtKB-KW"/>
</dbReference>
<feature type="transmembrane region" description="Helical" evidence="6">
    <location>
        <begin position="554"/>
        <end position="575"/>
    </location>
</feature>
<evidence type="ECO:0000256" key="1">
    <source>
        <dbReference type="ARBA" id="ARBA00001974"/>
    </source>
</evidence>
<comment type="caution">
    <text evidence="8">The sequence shown here is derived from an EMBL/GenBank/DDBJ whole genome shotgun (WGS) entry which is preliminary data.</text>
</comment>
<dbReference type="Gene3D" id="3.90.700.10">
    <property type="entry name" value="Succinate dehydrogenase/fumarate reductase flavoprotein, catalytic domain"/>
    <property type="match status" value="1"/>
</dbReference>
<evidence type="ECO:0000256" key="4">
    <source>
        <dbReference type="ARBA" id="ARBA00023002"/>
    </source>
</evidence>
<organism evidence="8 9">
    <name type="scientific">Meloidogyne graminicola</name>
    <dbReference type="NCBI Taxonomy" id="189291"/>
    <lineage>
        <taxon>Eukaryota</taxon>
        <taxon>Metazoa</taxon>
        <taxon>Ecdysozoa</taxon>
        <taxon>Nematoda</taxon>
        <taxon>Chromadorea</taxon>
        <taxon>Rhabditida</taxon>
        <taxon>Tylenchina</taxon>
        <taxon>Tylenchomorpha</taxon>
        <taxon>Tylenchoidea</taxon>
        <taxon>Meloidogynidae</taxon>
        <taxon>Meloidogyninae</taxon>
        <taxon>Meloidogyne</taxon>
    </lineage>
</organism>